<dbReference type="InterPro" id="IPR006091">
    <property type="entry name" value="Acyl-CoA_Oxase/DH_mid-dom"/>
</dbReference>
<dbReference type="InterPro" id="IPR036250">
    <property type="entry name" value="AcylCo_DH-like_C"/>
</dbReference>
<comment type="subunit">
    <text evidence="3">Homodimer.</text>
</comment>
<dbReference type="SUPFAM" id="SSF56645">
    <property type="entry name" value="Acyl-CoA dehydrogenase NM domain-like"/>
    <property type="match status" value="1"/>
</dbReference>
<dbReference type="InterPro" id="IPR009075">
    <property type="entry name" value="AcylCo_DH/oxidase_C"/>
</dbReference>
<reference evidence="11 12" key="1">
    <citation type="submission" date="2018-11" db="EMBL/GenBank/DDBJ databases">
        <title>The Potential of Streptomyces as Biocontrol Agents against the Tomato grey mould, Botrytis cinerea (Gray mold) Frontiers in Microbiology.</title>
        <authorList>
            <person name="Li D."/>
        </authorList>
    </citation>
    <scope>NUCLEOTIDE SEQUENCE [LARGE SCALE GENOMIC DNA]</scope>
    <source>
        <strain evidence="11 12">NEAU-LD23</strain>
    </source>
</reference>
<feature type="domain" description="Acyl-CoA dehydrogenase/oxidase C-terminal" evidence="8">
    <location>
        <begin position="249"/>
        <end position="398"/>
    </location>
</feature>
<dbReference type="FunFam" id="2.40.110.10:FF:000002">
    <property type="entry name" value="Acyl-CoA dehydrogenase fadE12"/>
    <property type="match status" value="1"/>
</dbReference>
<dbReference type="InterPro" id="IPR046373">
    <property type="entry name" value="Acyl-CoA_Oxase/DH_mid-dom_sf"/>
</dbReference>
<dbReference type="InterPro" id="IPR037069">
    <property type="entry name" value="AcylCoA_DH/ox_N_sf"/>
</dbReference>
<comment type="cofactor">
    <cofactor evidence="1 7">
        <name>FAD</name>
        <dbReference type="ChEBI" id="CHEBI:57692"/>
    </cofactor>
</comment>
<evidence type="ECO:0000256" key="3">
    <source>
        <dbReference type="ARBA" id="ARBA00011738"/>
    </source>
</evidence>
<name>A0A3M8U993_9ACTN</name>
<comment type="caution">
    <text evidence="11">The sequence shown here is derived from an EMBL/GenBank/DDBJ whole genome shotgun (WGS) entry which is preliminary data.</text>
</comment>
<dbReference type="InterPro" id="IPR050741">
    <property type="entry name" value="Acyl-CoA_dehydrogenase"/>
</dbReference>
<keyword evidence="4 7" id="KW-0285">Flavoprotein</keyword>
<evidence type="ECO:0000256" key="4">
    <source>
        <dbReference type="ARBA" id="ARBA00022630"/>
    </source>
</evidence>
<evidence type="ECO:0000259" key="10">
    <source>
        <dbReference type="Pfam" id="PF02771"/>
    </source>
</evidence>
<evidence type="ECO:0000313" key="11">
    <source>
        <dbReference type="EMBL" id="RNG00121.1"/>
    </source>
</evidence>
<dbReference type="Pfam" id="PF00441">
    <property type="entry name" value="Acyl-CoA_dh_1"/>
    <property type="match status" value="1"/>
</dbReference>
<gene>
    <name evidence="11" type="ORF">EEJ42_35735</name>
</gene>
<evidence type="ECO:0000259" key="9">
    <source>
        <dbReference type="Pfam" id="PF02770"/>
    </source>
</evidence>
<dbReference type="Pfam" id="PF02771">
    <property type="entry name" value="Acyl-CoA_dh_N"/>
    <property type="match status" value="1"/>
</dbReference>
<evidence type="ECO:0000256" key="7">
    <source>
        <dbReference type="RuleBase" id="RU362125"/>
    </source>
</evidence>
<dbReference type="AlphaFoldDB" id="A0A3M8U993"/>
<dbReference type="GO" id="GO:0003995">
    <property type="term" value="F:acyl-CoA dehydrogenase activity"/>
    <property type="evidence" value="ECO:0007669"/>
    <property type="project" value="TreeGrafter"/>
</dbReference>
<evidence type="ECO:0000313" key="12">
    <source>
        <dbReference type="Proteomes" id="UP000275401"/>
    </source>
</evidence>
<dbReference type="Gene3D" id="2.40.110.10">
    <property type="entry name" value="Butyryl-CoA Dehydrogenase, subunit A, domain 2"/>
    <property type="match status" value="1"/>
</dbReference>
<comment type="similarity">
    <text evidence="2 7">Belongs to the acyl-CoA dehydrogenase family.</text>
</comment>
<dbReference type="Gene3D" id="1.10.540.10">
    <property type="entry name" value="Acyl-CoA dehydrogenase/oxidase, N-terminal domain"/>
    <property type="match status" value="1"/>
</dbReference>
<sequence length="404" mass="44736">MDFAFDARTEELRAKLLTFMDEHVYPAEAIAAEQRAKLGSPWDTPTVVEELKAEARKQGLWNLFLPDSAYGAGLTNLQYAPLAEITGRSPQLAPTALNCAAPDTGNMEVLTQFGSEQQREQWLEPLLAGEIRSAFAMTEPEVASSDATNIETRIERDGDDYVITGRKWYISGAMNPDCKIFIVMGKTDPEGADVRRQQSMVLVPRDTPGVEVRRAMQVYGYEDHYHGGHAEVVFDRARVPATNLIGEEGGGFAIAQARLGPGRIHHCMRLIGMAERGIELMCRRAVARQAFGKALAQQGQVHEWIADARVAVEQLRLLVLKTAWMMDTVGNREAHTEIQAIKIATPRTVVGILDQAVQLHGAGGVSQDFPLAELWAAARTLRLADGPDEVHQRSLARRELKRYQ</sequence>
<dbReference type="GO" id="GO:0005737">
    <property type="term" value="C:cytoplasm"/>
    <property type="evidence" value="ECO:0007669"/>
    <property type="project" value="TreeGrafter"/>
</dbReference>
<evidence type="ECO:0000256" key="2">
    <source>
        <dbReference type="ARBA" id="ARBA00009347"/>
    </source>
</evidence>
<accession>A0A3M8U993</accession>
<dbReference type="PANTHER" id="PTHR48083">
    <property type="entry name" value="MEDIUM-CHAIN SPECIFIC ACYL-COA DEHYDROGENASE, MITOCHONDRIAL-RELATED"/>
    <property type="match status" value="1"/>
</dbReference>
<keyword evidence="12" id="KW-1185">Reference proteome</keyword>
<dbReference type="PANTHER" id="PTHR48083:SF13">
    <property type="entry name" value="ACYL-COA DEHYDROGENASE FAMILY MEMBER 11"/>
    <property type="match status" value="1"/>
</dbReference>
<feature type="domain" description="Acyl-CoA dehydrogenase/oxidase N-terminal" evidence="10">
    <location>
        <begin position="9"/>
        <end position="130"/>
    </location>
</feature>
<dbReference type="Proteomes" id="UP000275401">
    <property type="component" value="Unassembled WGS sequence"/>
</dbReference>
<keyword evidence="5 7" id="KW-0274">FAD</keyword>
<keyword evidence="6 7" id="KW-0560">Oxidoreductase</keyword>
<evidence type="ECO:0000256" key="1">
    <source>
        <dbReference type="ARBA" id="ARBA00001974"/>
    </source>
</evidence>
<feature type="domain" description="Acyl-CoA oxidase/dehydrogenase middle" evidence="9">
    <location>
        <begin position="134"/>
        <end position="235"/>
    </location>
</feature>
<dbReference type="EMBL" id="RIBZ01000685">
    <property type="protein sequence ID" value="RNG00121.1"/>
    <property type="molecule type" value="Genomic_DNA"/>
</dbReference>
<dbReference type="InterPro" id="IPR009100">
    <property type="entry name" value="AcylCoA_DH/oxidase_NM_dom_sf"/>
</dbReference>
<dbReference type="Pfam" id="PF02770">
    <property type="entry name" value="Acyl-CoA_dh_M"/>
    <property type="match status" value="1"/>
</dbReference>
<dbReference type="RefSeq" id="WP_123106364.1">
    <property type="nucleotide sequence ID" value="NZ_RIBZ01000685.1"/>
</dbReference>
<organism evidence="11 12">
    <name type="scientific">Streptomyces botrytidirepellens</name>
    <dbReference type="NCBI Taxonomy" id="2486417"/>
    <lineage>
        <taxon>Bacteria</taxon>
        <taxon>Bacillati</taxon>
        <taxon>Actinomycetota</taxon>
        <taxon>Actinomycetes</taxon>
        <taxon>Kitasatosporales</taxon>
        <taxon>Streptomycetaceae</taxon>
        <taxon>Streptomyces</taxon>
    </lineage>
</organism>
<dbReference type="InterPro" id="IPR013786">
    <property type="entry name" value="AcylCoA_DH/ox_N"/>
</dbReference>
<evidence type="ECO:0000256" key="6">
    <source>
        <dbReference type="ARBA" id="ARBA00023002"/>
    </source>
</evidence>
<evidence type="ECO:0000256" key="5">
    <source>
        <dbReference type="ARBA" id="ARBA00022827"/>
    </source>
</evidence>
<dbReference type="SUPFAM" id="SSF47203">
    <property type="entry name" value="Acyl-CoA dehydrogenase C-terminal domain-like"/>
    <property type="match status" value="1"/>
</dbReference>
<dbReference type="GO" id="GO:0050660">
    <property type="term" value="F:flavin adenine dinucleotide binding"/>
    <property type="evidence" value="ECO:0007669"/>
    <property type="project" value="InterPro"/>
</dbReference>
<dbReference type="GO" id="GO:0033539">
    <property type="term" value="P:fatty acid beta-oxidation using acyl-CoA dehydrogenase"/>
    <property type="evidence" value="ECO:0007669"/>
    <property type="project" value="TreeGrafter"/>
</dbReference>
<dbReference type="Gene3D" id="1.20.140.10">
    <property type="entry name" value="Butyryl-CoA Dehydrogenase, subunit A, domain 3"/>
    <property type="match status" value="1"/>
</dbReference>
<evidence type="ECO:0000259" key="8">
    <source>
        <dbReference type="Pfam" id="PF00441"/>
    </source>
</evidence>
<proteinExistence type="inferred from homology"/>
<protein>
    <submittedName>
        <fullName evidence="11">Acyl-CoA dehydrogenase</fullName>
    </submittedName>
</protein>